<dbReference type="SUPFAM" id="SSF52540">
    <property type="entry name" value="P-loop containing nucleoside triphosphate hydrolases"/>
    <property type="match status" value="1"/>
</dbReference>
<proteinExistence type="inferred from homology"/>
<dbReference type="Gene3D" id="3.40.50.300">
    <property type="entry name" value="P-loop containing nucleotide triphosphate hydrolases"/>
    <property type="match status" value="1"/>
</dbReference>
<dbReference type="PRINTS" id="PR00326">
    <property type="entry name" value="GTP1OBG"/>
</dbReference>
<dbReference type="InterPro" id="IPR004095">
    <property type="entry name" value="TGS"/>
</dbReference>
<dbReference type="InterPro" id="IPR004396">
    <property type="entry name" value="ATPase_YchF/OLA1"/>
</dbReference>
<dbReference type="AlphaFoldDB" id="A0A833KZK2"/>
<organism evidence="9 10">
    <name type="scientific">Candidatus Saganbacteria bacterium</name>
    <dbReference type="NCBI Taxonomy" id="2575572"/>
    <lineage>
        <taxon>Bacteria</taxon>
        <taxon>Bacillati</taxon>
        <taxon>Saganbacteria</taxon>
    </lineage>
</organism>
<dbReference type="PIRSF" id="PIRSF006641">
    <property type="entry name" value="CHP00092"/>
    <property type="match status" value="1"/>
</dbReference>
<evidence type="ECO:0000256" key="5">
    <source>
        <dbReference type="ARBA" id="ARBA00022842"/>
    </source>
</evidence>
<sequence length="363" mass="40107">MSFSIGIVGLPNVGKSTLFNALSRAKAEVQNYPFCTIDPNVGVVTVPDERLNKLRDLFVSKKFVPTIIEFYDIAGLVKGAHKGEGLGNQFLSHIRDVDAIAHVVRCFSAEDIIHVEGKVDPAKDIELIEAELILADLSLIDKRFDSIRKAVKSGDKNILKTLHILEKLKLVLDQGKTARVILPSMNSEDIKLLKEFPLLTLKPVIYVANVDESGNPDKVGIIEKIAKEQGARVITISSKMEAEIAELPPEEGKLFISELGLKESALNRLIMASYELLELITFFTVGEKEAHAWTIKKGINIQQAAGKIHSDMEKGFIAGEVISYEEMLSCTTYAKAKEKGVLRIEGRGYVVHDGDILVIRFNV</sequence>
<evidence type="ECO:0000313" key="10">
    <source>
        <dbReference type="Proteomes" id="UP000488506"/>
    </source>
</evidence>
<dbReference type="HAMAP" id="MF_00944">
    <property type="entry name" value="YchF_OLA1_ATPase"/>
    <property type="match status" value="1"/>
</dbReference>
<evidence type="ECO:0000313" key="9">
    <source>
        <dbReference type="EMBL" id="KAF0132837.1"/>
    </source>
</evidence>
<dbReference type="GO" id="GO:0046872">
    <property type="term" value="F:metal ion binding"/>
    <property type="evidence" value="ECO:0007669"/>
    <property type="project" value="UniProtKB-KW"/>
</dbReference>
<dbReference type="InterPro" id="IPR006073">
    <property type="entry name" value="GTP-bd"/>
</dbReference>
<dbReference type="GO" id="GO:0005524">
    <property type="term" value="F:ATP binding"/>
    <property type="evidence" value="ECO:0007669"/>
    <property type="project" value="UniProtKB-UniRule"/>
</dbReference>
<evidence type="ECO:0000256" key="6">
    <source>
        <dbReference type="HAMAP-Rule" id="MF_00944"/>
    </source>
</evidence>
<accession>A0A833KZK2</accession>
<dbReference type="PROSITE" id="PS51710">
    <property type="entry name" value="G_OBG"/>
    <property type="match status" value="1"/>
</dbReference>
<dbReference type="GO" id="GO:0016887">
    <property type="term" value="F:ATP hydrolysis activity"/>
    <property type="evidence" value="ECO:0007669"/>
    <property type="project" value="UniProtKB-UniRule"/>
</dbReference>
<dbReference type="InterPro" id="IPR013029">
    <property type="entry name" value="YchF_C"/>
</dbReference>
<dbReference type="Gene3D" id="3.10.20.30">
    <property type="match status" value="1"/>
</dbReference>
<dbReference type="PANTHER" id="PTHR23305:SF18">
    <property type="entry name" value="OBG-TYPE G DOMAIN-CONTAINING PROTEIN"/>
    <property type="match status" value="1"/>
</dbReference>
<feature type="domain" description="TGS" evidence="8">
    <location>
        <begin position="278"/>
        <end position="361"/>
    </location>
</feature>
<evidence type="ECO:0000256" key="2">
    <source>
        <dbReference type="ARBA" id="ARBA00022723"/>
    </source>
</evidence>
<evidence type="ECO:0000256" key="1">
    <source>
        <dbReference type="ARBA" id="ARBA00001946"/>
    </source>
</evidence>
<dbReference type="InterPro" id="IPR027417">
    <property type="entry name" value="P-loop_NTPase"/>
</dbReference>
<dbReference type="EMBL" id="WPAF01000041">
    <property type="protein sequence ID" value="KAF0132837.1"/>
    <property type="molecule type" value="Genomic_DNA"/>
</dbReference>
<dbReference type="Pfam" id="PF01926">
    <property type="entry name" value="MMR_HSR1"/>
    <property type="match status" value="1"/>
</dbReference>
<dbReference type="Gene3D" id="1.10.150.300">
    <property type="entry name" value="TGS-like domain"/>
    <property type="match status" value="1"/>
</dbReference>
<feature type="domain" description="OBG-type G" evidence="7">
    <location>
        <begin position="3"/>
        <end position="256"/>
    </location>
</feature>
<dbReference type="InterPro" id="IPR031167">
    <property type="entry name" value="G_OBG"/>
</dbReference>
<dbReference type="GO" id="GO:0005737">
    <property type="term" value="C:cytoplasm"/>
    <property type="evidence" value="ECO:0007669"/>
    <property type="project" value="TreeGrafter"/>
</dbReference>
<dbReference type="InterPro" id="IPR012675">
    <property type="entry name" value="Beta-grasp_dom_sf"/>
</dbReference>
<gene>
    <name evidence="6" type="primary">ychF</name>
    <name evidence="9" type="ORF">FD145_1542</name>
</gene>
<dbReference type="Pfam" id="PF06071">
    <property type="entry name" value="YchF-GTPase_C"/>
    <property type="match status" value="1"/>
</dbReference>
<dbReference type="PANTHER" id="PTHR23305">
    <property type="entry name" value="OBG GTPASE FAMILY"/>
    <property type="match status" value="1"/>
</dbReference>
<keyword evidence="2" id="KW-0479">Metal-binding</keyword>
<dbReference type="FunFam" id="3.10.20.30:FF:000001">
    <property type="entry name" value="Ribosome-binding ATPase YchF"/>
    <property type="match status" value="1"/>
</dbReference>
<evidence type="ECO:0000259" key="8">
    <source>
        <dbReference type="PROSITE" id="PS51880"/>
    </source>
</evidence>
<dbReference type="PROSITE" id="PS51880">
    <property type="entry name" value="TGS"/>
    <property type="match status" value="1"/>
</dbReference>
<evidence type="ECO:0000256" key="4">
    <source>
        <dbReference type="ARBA" id="ARBA00022840"/>
    </source>
</evidence>
<dbReference type="SUPFAM" id="SSF81271">
    <property type="entry name" value="TGS-like"/>
    <property type="match status" value="1"/>
</dbReference>
<name>A0A833KZK2_UNCSA</name>
<dbReference type="GO" id="GO:0043023">
    <property type="term" value="F:ribosomal large subunit binding"/>
    <property type="evidence" value="ECO:0007669"/>
    <property type="project" value="UniProtKB-UniRule"/>
</dbReference>
<keyword evidence="3 6" id="KW-0547">Nucleotide-binding</keyword>
<comment type="function">
    <text evidence="6">ATPase that binds to both the 70S ribosome and the 50S ribosomal subunit in a nucleotide-independent manner.</text>
</comment>
<dbReference type="CDD" id="cd01900">
    <property type="entry name" value="YchF"/>
    <property type="match status" value="1"/>
</dbReference>
<protein>
    <recommendedName>
        <fullName evidence="6">Ribosome-binding ATPase YchF</fullName>
    </recommendedName>
</protein>
<comment type="caution">
    <text evidence="9">The sequence shown here is derived from an EMBL/GenBank/DDBJ whole genome shotgun (WGS) entry which is preliminary data.</text>
</comment>
<comment type="cofactor">
    <cofactor evidence="1">
        <name>Mg(2+)</name>
        <dbReference type="ChEBI" id="CHEBI:18420"/>
    </cofactor>
</comment>
<comment type="similarity">
    <text evidence="6">Belongs to the TRAFAC class OBG-HflX-like GTPase superfamily. OBG GTPase family. YchF/OLA1 subfamily.</text>
</comment>
<dbReference type="NCBIfam" id="TIGR00092">
    <property type="entry name" value="redox-regulated ATPase YchF"/>
    <property type="match status" value="1"/>
</dbReference>
<dbReference type="GO" id="GO:0005525">
    <property type="term" value="F:GTP binding"/>
    <property type="evidence" value="ECO:0007669"/>
    <property type="project" value="InterPro"/>
</dbReference>
<evidence type="ECO:0000259" key="7">
    <source>
        <dbReference type="PROSITE" id="PS51710"/>
    </source>
</evidence>
<dbReference type="FunFam" id="1.10.150.300:FF:000001">
    <property type="entry name" value="Ribosome-binding ATPase YchF"/>
    <property type="match status" value="1"/>
</dbReference>
<feature type="binding site" evidence="6">
    <location>
        <begin position="12"/>
        <end position="17"/>
    </location>
    <ligand>
        <name>ATP</name>
        <dbReference type="ChEBI" id="CHEBI:30616"/>
    </ligand>
</feature>
<keyword evidence="5" id="KW-0460">Magnesium</keyword>
<dbReference type="InterPro" id="IPR023192">
    <property type="entry name" value="TGS-like_dom_sf"/>
</dbReference>
<dbReference type="Proteomes" id="UP000488506">
    <property type="component" value="Unassembled WGS sequence"/>
</dbReference>
<keyword evidence="4 6" id="KW-0067">ATP-binding</keyword>
<dbReference type="InterPro" id="IPR041706">
    <property type="entry name" value="YchF_N"/>
</dbReference>
<evidence type="ECO:0000256" key="3">
    <source>
        <dbReference type="ARBA" id="ARBA00022741"/>
    </source>
</evidence>
<dbReference type="InterPro" id="IPR012676">
    <property type="entry name" value="TGS-like"/>
</dbReference>
<reference evidence="9 10" key="1">
    <citation type="submission" date="2019-12" db="EMBL/GenBank/DDBJ databases">
        <authorList>
            <person name="Wolfe R."/>
            <person name="Danczak R."/>
            <person name="Wilkins M."/>
        </authorList>
    </citation>
    <scope>NUCLEOTIDE SEQUENCE [LARGE SCALE GENOMIC DNA]</scope>
    <source>
        <strain evidence="9">X2_MaxBin.013</strain>
    </source>
</reference>